<feature type="transmembrane region" description="Helical" evidence="1">
    <location>
        <begin position="61"/>
        <end position="81"/>
    </location>
</feature>
<dbReference type="RefSeq" id="WP_076672218.1">
    <property type="nucleotide sequence ID" value="NZ_FTPP01000005.1"/>
</dbReference>
<organism evidence="2 3">
    <name type="scientific">Pontibacter indicus</name>
    <dbReference type="NCBI Taxonomy" id="1317125"/>
    <lineage>
        <taxon>Bacteria</taxon>
        <taxon>Pseudomonadati</taxon>
        <taxon>Bacteroidota</taxon>
        <taxon>Cytophagia</taxon>
        <taxon>Cytophagales</taxon>
        <taxon>Hymenobacteraceae</taxon>
        <taxon>Pontibacter</taxon>
    </lineage>
</organism>
<protein>
    <submittedName>
        <fullName evidence="2">Uncharacterized protein</fullName>
    </submittedName>
</protein>
<dbReference type="EMBL" id="FTPP01000005">
    <property type="protein sequence ID" value="SIT94939.1"/>
    <property type="molecule type" value="Genomic_DNA"/>
</dbReference>
<keyword evidence="1" id="KW-1133">Transmembrane helix</keyword>
<dbReference type="AlphaFoldDB" id="A0A1R3XSU4"/>
<evidence type="ECO:0000256" key="1">
    <source>
        <dbReference type="SAM" id="Phobius"/>
    </source>
</evidence>
<gene>
    <name evidence="2" type="ORF">SAMN05444128_3821</name>
</gene>
<keyword evidence="1" id="KW-0812">Transmembrane</keyword>
<accession>A0A1R3XSU4</accession>
<evidence type="ECO:0000313" key="3">
    <source>
        <dbReference type="Proteomes" id="UP000187181"/>
    </source>
</evidence>
<evidence type="ECO:0000313" key="2">
    <source>
        <dbReference type="EMBL" id="SIT94939.1"/>
    </source>
</evidence>
<keyword evidence="3" id="KW-1185">Reference proteome</keyword>
<name>A0A1R3XSU4_9BACT</name>
<feature type="transmembrane region" description="Helical" evidence="1">
    <location>
        <begin position="31"/>
        <end position="54"/>
    </location>
</feature>
<keyword evidence="1" id="KW-0472">Membrane</keyword>
<sequence length="103" mass="11752">MKRTVLAHLGISLFYFWVIILLSWNVSGGDILAIFFVSVCFLIHLSGIILKLVFHKQKRNFSPLLGVLCGLAIHVLSFYLITEYRLYQHEMAGGNRVVPMDVE</sequence>
<proteinExistence type="predicted"/>
<feature type="transmembrane region" description="Helical" evidence="1">
    <location>
        <begin position="5"/>
        <end position="25"/>
    </location>
</feature>
<reference evidence="3" key="1">
    <citation type="submission" date="2017-01" db="EMBL/GenBank/DDBJ databases">
        <authorList>
            <person name="Varghese N."/>
            <person name="Submissions S."/>
        </authorList>
    </citation>
    <scope>NUCLEOTIDE SEQUENCE [LARGE SCALE GENOMIC DNA]</scope>
    <source>
        <strain evidence="3">LP100</strain>
    </source>
</reference>
<dbReference type="STRING" id="1317125.SAMN05444128_3821"/>
<dbReference type="Proteomes" id="UP000187181">
    <property type="component" value="Unassembled WGS sequence"/>
</dbReference>